<keyword evidence="1" id="KW-1133">Transmembrane helix</keyword>
<accession>A0A837I6U5</accession>
<comment type="caution">
    <text evidence="2">The sequence shown here is derived from an EMBL/GenBank/DDBJ whole genome shotgun (WGS) entry which is preliminary data.</text>
</comment>
<dbReference type="Proteomes" id="UP000033815">
    <property type="component" value="Unassembled WGS sequence"/>
</dbReference>
<dbReference type="InterPro" id="IPR012902">
    <property type="entry name" value="N_methyl_site"/>
</dbReference>
<keyword evidence="1" id="KW-0472">Membrane</keyword>
<protein>
    <submittedName>
        <fullName evidence="2">Uncharacterized protein</fullName>
    </submittedName>
</protein>
<dbReference type="Pfam" id="PF07963">
    <property type="entry name" value="N_methyl"/>
    <property type="match status" value="1"/>
</dbReference>
<dbReference type="Gene3D" id="3.30.700.10">
    <property type="entry name" value="Glycoprotein, Type 4 Pilin"/>
    <property type="match status" value="1"/>
</dbReference>
<name>A0A837I6U5_9BACT</name>
<sequence>MNLQMKKYLSPVNSQGSNVKGSHGFTLLELLIVVSIIAILSVALVLVLDPAETLRKSRDAQRMSDLSTLKTAIGLYTTSTTTPYLGSNTANTLCKPIPSTGRGSAGAYKIWYSIPTSSAIGDLTLDSSDTTTPAAQSSASLYTLTDSTGWIPVNFDSLIGGSPISNLPIDPVNTIGALGGLDISTTTLAYRYSCSITPLAFEIDAVLESNTYTTGTDNKFTKDGGNSDYYYEVGTNLKILGAGGASPAGF</sequence>
<dbReference type="InterPro" id="IPR045584">
    <property type="entry name" value="Pilin-like"/>
</dbReference>
<evidence type="ECO:0000313" key="2">
    <source>
        <dbReference type="EMBL" id="KKT36216.1"/>
    </source>
</evidence>
<gene>
    <name evidence="2" type="ORF">UW25_C0011G0014</name>
</gene>
<keyword evidence="1" id="KW-0812">Transmembrane</keyword>
<reference evidence="2 3" key="1">
    <citation type="journal article" date="2015" name="Nature">
        <title>rRNA introns, odd ribosomes, and small enigmatic genomes across a large radiation of phyla.</title>
        <authorList>
            <person name="Brown C.T."/>
            <person name="Hug L.A."/>
            <person name="Thomas B.C."/>
            <person name="Sharon I."/>
            <person name="Castelle C.J."/>
            <person name="Singh A."/>
            <person name="Wilkins M.J."/>
            <person name="Williams K.H."/>
            <person name="Banfield J.F."/>
        </authorList>
    </citation>
    <scope>NUCLEOTIDE SEQUENCE [LARGE SCALE GENOMIC DNA]</scope>
</reference>
<feature type="transmembrane region" description="Helical" evidence="1">
    <location>
        <begin position="27"/>
        <end position="48"/>
    </location>
</feature>
<dbReference type="PROSITE" id="PS00409">
    <property type="entry name" value="PROKAR_NTER_METHYL"/>
    <property type="match status" value="1"/>
</dbReference>
<dbReference type="AlphaFoldDB" id="A0A837I6U5"/>
<dbReference type="NCBIfam" id="TIGR02532">
    <property type="entry name" value="IV_pilin_GFxxxE"/>
    <property type="match status" value="1"/>
</dbReference>
<organism evidence="2 3">
    <name type="scientific">Candidatus Nomurabacteria bacterium GW2011_GWB1_44_12</name>
    <dbReference type="NCBI Taxonomy" id="1618748"/>
    <lineage>
        <taxon>Bacteria</taxon>
        <taxon>Candidatus Nomuraibacteriota</taxon>
    </lineage>
</organism>
<proteinExistence type="predicted"/>
<dbReference type="SUPFAM" id="SSF54523">
    <property type="entry name" value="Pili subunits"/>
    <property type="match status" value="1"/>
</dbReference>
<evidence type="ECO:0000256" key="1">
    <source>
        <dbReference type="SAM" id="Phobius"/>
    </source>
</evidence>
<evidence type="ECO:0000313" key="3">
    <source>
        <dbReference type="Proteomes" id="UP000033815"/>
    </source>
</evidence>
<dbReference type="EMBL" id="LCHP01000011">
    <property type="protein sequence ID" value="KKT36216.1"/>
    <property type="molecule type" value="Genomic_DNA"/>
</dbReference>